<evidence type="ECO:0000256" key="3">
    <source>
        <dbReference type="ARBA" id="ARBA00022989"/>
    </source>
</evidence>
<evidence type="ECO:0000256" key="1">
    <source>
        <dbReference type="ARBA" id="ARBA00004651"/>
    </source>
</evidence>
<feature type="transmembrane region" description="Helical" evidence="5">
    <location>
        <begin position="111"/>
        <end position="133"/>
    </location>
</feature>
<evidence type="ECO:0000256" key="2">
    <source>
        <dbReference type="ARBA" id="ARBA00022692"/>
    </source>
</evidence>
<sequence length="407" mass="41951">MATPERSTATRRRPHAPTTALLVVTVLVTALNLRPAVVAVAPLIDEVRADLAISASTASLLTTLPLLCFGLGSLPAAGLVRRRGMTTVLLAATVVLVLGIVVRLVPSTVVLFAGTVVAGLAIALGNVLVPALIKRDFTGPAVGRMLGAETVMISLGGAIAAAAMVPVQHALGWSWRPTLALWAVPAVVAVGLWLVLRAQRREAPAVVPTTGARGLWGSPLAWQVTLLMGLQSLHFYAVTTWAPTLFVEQGYSPTQGGLLLALAGFVSLPANYLTPVLAERRATQHHLVVALVVLLGVGYVGILLAPGFAVLWMVLVGLGQGVGLSLGHAFFALRTRDPQATSQLSGMAQGAGYCIAALGPLGLGLLRDLSGSWTVPLVALLVMIVPMAVAGFGAARDRTVTTPGAPA</sequence>
<dbReference type="PROSITE" id="PS50850">
    <property type="entry name" value="MFS"/>
    <property type="match status" value="1"/>
</dbReference>
<keyword evidence="4 5" id="KW-0472">Membrane</keyword>
<dbReference type="InterPro" id="IPR011701">
    <property type="entry name" value="MFS"/>
</dbReference>
<feature type="transmembrane region" description="Helical" evidence="5">
    <location>
        <begin position="21"/>
        <end position="44"/>
    </location>
</feature>
<protein>
    <submittedName>
        <fullName evidence="7">MFS transporter</fullName>
    </submittedName>
</protein>
<evidence type="ECO:0000256" key="4">
    <source>
        <dbReference type="ARBA" id="ARBA00023136"/>
    </source>
</evidence>
<feature type="transmembrane region" description="Helical" evidence="5">
    <location>
        <begin position="311"/>
        <end position="333"/>
    </location>
</feature>
<feature type="transmembrane region" description="Helical" evidence="5">
    <location>
        <begin position="87"/>
        <end position="105"/>
    </location>
</feature>
<feature type="transmembrane region" description="Helical" evidence="5">
    <location>
        <begin position="56"/>
        <end position="80"/>
    </location>
</feature>
<gene>
    <name evidence="7" type="ORF">WCD74_13905</name>
</gene>
<dbReference type="SUPFAM" id="SSF103473">
    <property type="entry name" value="MFS general substrate transporter"/>
    <property type="match status" value="1"/>
</dbReference>
<feature type="transmembrane region" description="Helical" evidence="5">
    <location>
        <begin position="145"/>
        <end position="167"/>
    </location>
</feature>
<evidence type="ECO:0000313" key="8">
    <source>
        <dbReference type="Proteomes" id="UP001385809"/>
    </source>
</evidence>
<comment type="subcellular location">
    <subcellularLocation>
        <location evidence="1">Cell membrane</location>
        <topology evidence="1">Multi-pass membrane protein</topology>
    </subcellularLocation>
</comment>
<feature type="transmembrane region" description="Helical" evidence="5">
    <location>
        <begin position="257"/>
        <end position="274"/>
    </location>
</feature>
<dbReference type="Proteomes" id="UP001385809">
    <property type="component" value="Unassembled WGS sequence"/>
</dbReference>
<dbReference type="InterPro" id="IPR036259">
    <property type="entry name" value="MFS_trans_sf"/>
</dbReference>
<dbReference type="RefSeq" id="WP_337695443.1">
    <property type="nucleotide sequence ID" value="NZ_JBBEGN010000006.1"/>
</dbReference>
<name>A0ABU8MNG5_9PSEU</name>
<keyword evidence="8" id="KW-1185">Reference proteome</keyword>
<comment type="caution">
    <text evidence="7">The sequence shown here is derived from an EMBL/GenBank/DDBJ whole genome shotgun (WGS) entry which is preliminary data.</text>
</comment>
<keyword evidence="3 5" id="KW-1133">Transmembrane helix</keyword>
<evidence type="ECO:0000313" key="7">
    <source>
        <dbReference type="EMBL" id="MEJ2868862.1"/>
    </source>
</evidence>
<feature type="transmembrane region" description="Helical" evidence="5">
    <location>
        <begin position="179"/>
        <end position="196"/>
    </location>
</feature>
<dbReference type="InterPro" id="IPR052524">
    <property type="entry name" value="MFS_Cyanate_Porter"/>
</dbReference>
<dbReference type="Gene3D" id="1.20.1250.20">
    <property type="entry name" value="MFS general substrate transporter like domains"/>
    <property type="match status" value="2"/>
</dbReference>
<dbReference type="PANTHER" id="PTHR23523">
    <property type="match status" value="1"/>
</dbReference>
<evidence type="ECO:0000256" key="5">
    <source>
        <dbReference type="SAM" id="Phobius"/>
    </source>
</evidence>
<evidence type="ECO:0000259" key="6">
    <source>
        <dbReference type="PROSITE" id="PS50850"/>
    </source>
</evidence>
<dbReference type="PANTHER" id="PTHR23523:SF2">
    <property type="entry name" value="2-NITROIMIDAZOLE TRANSPORTER"/>
    <property type="match status" value="1"/>
</dbReference>
<dbReference type="CDD" id="cd17339">
    <property type="entry name" value="MFS_NIMT_CynX_like"/>
    <property type="match status" value="1"/>
</dbReference>
<feature type="transmembrane region" description="Helical" evidence="5">
    <location>
        <begin position="345"/>
        <end position="367"/>
    </location>
</feature>
<feature type="transmembrane region" description="Helical" evidence="5">
    <location>
        <begin position="373"/>
        <end position="395"/>
    </location>
</feature>
<dbReference type="Pfam" id="PF07690">
    <property type="entry name" value="MFS_1"/>
    <property type="match status" value="1"/>
</dbReference>
<keyword evidence="2 5" id="KW-0812">Transmembrane</keyword>
<dbReference type="EMBL" id="JBBEGN010000006">
    <property type="protein sequence ID" value="MEJ2868862.1"/>
    <property type="molecule type" value="Genomic_DNA"/>
</dbReference>
<feature type="domain" description="Major facilitator superfamily (MFS) profile" evidence="6">
    <location>
        <begin position="20"/>
        <end position="398"/>
    </location>
</feature>
<feature type="transmembrane region" description="Helical" evidence="5">
    <location>
        <begin position="286"/>
        <end position="305"/>
    </location>
</feature>
<proteinExistence type="predicted"/>
<feature type="transmembrane region" description="Helical" evidence="5">
    <location>
        <begin position="216"/>
        <end position="237"/>
    </location>
</feature>
<organism evidence="7 8">
    <name type="scientific">Actinomycetospora aurantiaca</name>
    <dbReference type="NCBI Taxonomy" id="3129233"/>
    <lineage>
        <taxon>Bacteria</taxon>
        <taxon>Bacillati</taxon>
        <taxon>Actinomycetota</taxon>
        <taxon>Actinomycetes</taxon>
        <taxon>Pseudonocardiales</taxon>
        <taxon>Pseudonocardiaceae</taxon>
        <taxon>Actinomycetospora</taxon>
    </lineage>
</organism>
<reference evidence="7 8" key="1">
    <citation type="submission" date="2024-03" db="EMBL/GenBank/DDBJ databases">
        <title>Actinomycetospora sp. OC33-EN08, a novel actinomycete isolated from wild orchid (Aerides multiflora).</title>
        <authorList>
            <person name="Suriyachadkun C."/>
        </authorList>
    </citation>
    <scope>NUCLEOTIDE SEQUENCE [LARGE SCALE GENOMIC DNA]</scope>
    <source>
        <strain evidence="7 8">OC33-EN08</strain>
    </source>
</reference>
<dbReference type="InterPro" id="IPR020846">
    <property type="entry name" value="MFS_dom"/>
</dbReference>
<accession>A0ABU8MNG5</accession>